<dbReference type="Pfam" id="PF09916">
    <property type="entry name" value="DUF2145"/>
    <property type="match status" value="1"/>
</dbReference>
<reference evidence="3" key="1">
    <citation type="journal article" date="2019" name="Int. J. Syst. Evol. Microbiol.">
        <title>The Global Catalogue of Microorganisms (GCM) 10K type strain sequencing project: providing services to taxonomists for standard genome sequencing and annotation.</title>
        <authorList>
            <consortium name="The Broad Institute Genomics Platform"/>
            <consortium name="The Broad Institute Genome Sequencing Center for Infectious Disease"/>
            <person name="Wu L."/>
            <person name="Ma J."/>
        </authorList>
    </citation>
    <scope>NUCLEOTIDE SEQUENCE [LARGE SCALE GENOMIC DNA]</scope>
    <source>
        <strain evidence="3">KCTC 52237</strain>
    </source>
</reference>
<evidence type="ECO:0000313" key="2">
    <source>
        <dbReference type="EMBL" id="MFC3114809.1"/>
    </source>
</evidence>
<comment type="caution">
    <text evidence="2">The sequence shown here is derived from an EMBL/GenBank/DDBJ whole genome shotgun (WGS) entry which is preliminary data.</text>
</comment>
<dbReference type="EMBL" id="JBHRTF010000002">
    <property type="protein sequence ID" value="MFC3114809.1"/>
    <property type="molecule type" value="Genomic_DNA"/>
</dbReference>
<name>A0ABV7FB73_9GAMM</name>
<feature type="signal peptide" evidence="1">
    <location>
        <begin position="1"/>
        <end position="24"/>
    </location>
</feature>
<evidence type="ECO:0000256" key="1">
    <source>
        <dbReference type="SAM" id="SignalP"/>
    </source>
</evidence>
<evidence type="ECO:0000313" key="3">
    <source>
        <dbReference type="Proteomes" id="UP001595555"/>
    </source>
</evidence>
<feature type="chain" id="PRO_5045376694" evidence="1">
    <location>
        <begin position="25"/>
        <end position="280"/>
    </location>
</feature>
<sequence>MKPLNRLKAILLIGLSLASGALWAGSNAAGEAQFSPDEISRFAKQVEKYAAAQGARAFIIGRVGRPPEQLPNGVEFTHTAVAIYSTITLPDGSLAKGYAIHNLYQTAQKKDVSELVTDYPVDFFWSAHQMRAGIIIPSADLQQRLVAAYAEGVQYQVHVPRYSVLANPFNGDYQNCTEHTLDVINAAIYQTTNYEQLKANTKAHFSAQHMEINGVKLLLGTMVMEDVKTADHPAGIETATMGSIGNYLAANNLLDHAVILEQDGQLSSMRYNNKELLAKN</sequence>
<proteinExistence type="predicted"/>
<dbReference type="InterPro" id="IPR014547">
    <property type="entry name" value="UCP028477"/>
</dbReference>
<accession>A0ABV7FB73</accession>
<dbReference type="Proteomes" id="UP001595555">
    <property type="component" value="Unassembled WGS sequence"/>
</dbReference>
<gene>
    <name evidence="2" type="ORF">ACFODX_04505</name>
</gene>
<organism evidence="2 3">
    <name type="scientific">Cellvibrio fontiphilus</name>
    <dbReference type="NCBI Taxonomy" id="1815559"/>
    <lineage>
        <taxon>Bacteria</taxon>
        <taxon>Pseudomonadati</taxon>
        <taxon>Pseudomonadota</taxon>
        <taxon>Gammaproteobacteria</taxon>
        <taxon>Cellvibrionales</taxon>
        <taxon>Cellvibrionaceae</taxon>
        <taxon>Cellvibrio</taxon>
    </lineage>
</organism>
<keyword evidence="3" id="KW-1185">Reference proteome</keyword>
<keyword evidence="1" id="KW-0732">Signal</keyword>
<dbReference type="RefSeq" id="WP_378116486.1">
    <property type="nucleotide sequence ID" value="NZ_JBHRTF010000002.1"/>
</dbReference>
<protein>
    <submittedName>
        <fullName evidence="2">DUF2145 domain-containing protein</fullName>
    </submittedName>
</protein>